<dbReference type="SUPFAM" id="SSF103473">
    <property type="entry name" value="MFS general substrate transporter"/>
    <property type="match status" value="1"/>
</dbReference>
<evidence type="ECO:0000256" key="13">
    <source>
        <dbReference type="ARBA" id="ARBA00044710"/>
    </source>
</evidence>
<dbReference type="InterPro" id="IPR005829">
    <property type="entry name" value="Sugar_transporter_CS"/>
</dbReference>
<dbReference type="Gene3D" id="1.20.1250.20">
    <property type="entry name" value="MFS general substrate transporter like domains"/>
    <property type="match status" value="3"/>
</dbReference>
<comment type="catalytic activity">
    <reaction evidence="10">
        <text>D-xylose(out) = D-xylose(in)</text>
        <dbReference type="Rhea" id="RHEA:78427"/>
        <dbReference type="ChEBI" id="CHEBI:53455"/>
    </reaction>
    <physiologicalReaction direction="left-to-right" evidence="10">
        <dbReference type="Rhea" id="RHEA:78428"/>
    </physiologicalReaction>
</comment>
<feature type="transmembrane region" description="Helical" evidence="15">
    <location>
        <begin position="427"/>
        <end position="449"/>
    </location>
</feature>
<dbReference type="InterPro" id="IPR050814">
    <property type="entry name" value="Myo-inositol_Transporter"/>
</dbReference>
<evidence type="ECO:0000256" key="5">
    <source>
        <dbReference type="ARBA" id="ARBA00022692"/>
    </source>
</evidence>
<feature type="transmembrane region" description="Helical" evidence="15">
    <location>
        <begin position="593"/>
        <end position="615"/>
    </location>
</feature>
<dbReference type="InterPro" id="IPR020846">
    <property type="entry name" value="MFS_dom"/>
</dbReference>
<feature type="transmembrane region" description="Helical" evidence="15">
    <location>
        <begin position="215"/>
        <end position="237"/>
    </location>
</feature>
<keyword evidence="6 15" id="KW-1133">Transmembrane helix</keyword>
<dbReference type="PANTHER" id="PTHR48020:SF12">
    <property type="entry name" value="PROTON MYO-INOSITOL COTRANSPORTER"/>
    <property type="match status" value="1"/>
</dbReference>
<evidence type="ECO:0000256" key="15">
    <source>
        <dbReference type="SAM" id="Phobius"/>
    </source>
</evidence>
<evidence type="ECO:0000256" key="10">
    <source>
        <dbReference type="ARBA" id="ARBA00044656"/>
    </source>
</evidence>
<name>A0A7S3V5R8_9STRA</name>
<feature type="transmembrane region" description="Helical" evidence="15">
    <location>
        <begin position="526"/>
        <end position="552"/>
    </location>
</feature>
<comment type="catalytic activity">
    <reaction evidence="11">
        <text>D-mannose(out) = D-mannose(in)</text>
        <dbReference type="Rhea" id="RHEA:78391"/>
        <dbReference type="ChEBI" id="CHEBI:4208"/>
    </reaction>
    <physiologicalReaction direction="left-to-right" evidence="11">
        <dbReference type="Rhea" id="RHEA:78392"/>
    </physiologicalReaction>
</comment>
<keyword evidence="7 15" id="KW-0472">Membrane</keyword>
<evidence type="ECO:0000313" key="17">
    <source>
        <dbReference type="EMBL" id="CAE0458576.1"/>
    </source>
</evidence>
<feature type="transmembrane region" description="Helical" evidence="15">
    <location>
        <begin position="126"/>
        <end position="146"/>
    </location>
</feature>
<accession>A0A7S3V5R8</accession>
<feature type="domain" description="Major facilitator superfamily (MFS) profile" evidence="16">
    <location>
        <begin position="61"/>
        <end position="621"/>
    </location>
</feature>
<comment type="catalytic activity">
    <reaction evidence="9">
        <text>D-glucose(out) = D-glucose(in)</text>
        <dbReference type="Rhea" id="RHEA:60376"/>
        <dbReference type="ChEBI" id="CHEBI:4167"/>
    </reaction>
    <physiologicalReaction direction="left-to-right" evidence="9">
        <dbReference type="Rhea" id="RHEA:60377"/>
    </physiologicalReaction>
</comment>
<evidence type="ECO:0000256" key="1">
    <source>
        <dbReference type="ARBA" id="ARBA00004141"/>
    </source>
</evidence>
<dbReference type="InterPro" id="IPR036259">
    <property type="entry name" value="MFS_trans_sf"/>
</dbReference>
<dbReference type="InterPro" id="IPR005828">
    <property type="entry name" value="MFS_sugar_transport-like"/>
</dbReference>
<evidence type="ECO:0000256" key="12">
    <source>
        <dbReference type="ARBA" id="ARBA00044668"/>
    </source>
</evidence>
<keyword evidence="5 15" id="KW-0812">Transmembrane</keyword>
<dbReference type="EMBL" id="HBIO01004918">
    <property type="protein sequence ID" value="CAE0458576.1"/>
    <property type="molecule type" value="Transcribed_RNA"/>
</dbReference>
<keyword evidence="4" id="KW-0813">Transport</keyword>
<organism evidence="17">
    <name type="scientific">Chaetoceros debilis</name>
    <dbReference type="NCBI Taxonomy" id="122233"/>
    <lineage>
        <taxon>Eukaryota</taxon>
        <taxon>Sar</taxon>
        <taxon>Stramenopiles</taxon>
        <taxon>Ochrophyta</taxon>
        <taxon>Bacillariophyta</taxon>
        <taxon>Coscinodiscophyceae</taxon>
        <taxon>Chaetocerotophycidae</taxon>
        <taxon>Chaetocerotales</taxon>
        <taxon>Chaetocerotaceae</taxon>
        <taxon>Chaetoceros</taxon>
    </lineage>
</organism>
<evidence type="ECO:0000256" key="2">
    <source>
        <dbReference type="ARBA" id="ARBA00010992"/>
    </source>
</evidence>
<evidence type="ECO:0000256" key="3">
    <source>
        <dbReference type="ARBA" id="ARBA00011738"/>
    </source>
</evidence>
<feature type="transmembrane region" description="Helical" evidence="15">
    <location>
        <begin position="397"/>
        <end position="420"/>
    </location>
</feature>
<dbReference type="Pfam" id="PF00083">
    <property type="entry name" value="Sugar_tr"/>
    <property type="match status" value="3"/>
</dbReference>
<comment type="subcellular location">
    <subcellularLocation>
        <location evidence="1">Membrane</location>
        <topology evidence="1">Multi-pass membrane protein</topology>
    </subcellularLocation>
</comment>
<dbReference type="InterPro" id="IPR003663">
    <property type="entry name" value="Sugar/inositol_transpt"/>
</dbReference>
<dbReference type="GO" id="GO:0016324">
    <property type="term" value="C:apical plasma membrane"/>
    <property type="evidence" value="ECO:0007669"/>
    <property type="project" value="TreeGrafter"/>
</dbReference>
<feature type="transmembrane region" description="Helical" evidence="15">
    <location>
        <begin position="60"/>
        <end position="79"/>
    </location>
</feature>
<evidence type="ECO:0000256" key="9">
    <source>
        <dbReference type="ARBA" id="ARBA00044648"/>
    </source>
</evidence>
<feature type="transmembrane region" description="Helical" evidence="15">
    <location>
        <begin position="564"/>
        <end position="587"/>
    </location>
</feature>
<comment type="catalytic activity">
    <reaction evidence="8">
        <text>D-galactose(in) = D-galactose(out)</text>
        <dbReference type="Rhea" id="RHEA:34915"/>
        <dbReference type="ChEBI" id="CHEBI:4139"/>
    </reaction>
    <physiologicalReaction direction="right-to-left" evidence="8">
        <dbReference type="Rhea" id="RHEA:34917"/>
    </physiologicalReaction>
</comment>
<evidence type="ECO:0000256" key="6">
    <source>
        <dbReference type="ARBA" id="ARBA00022989"/>
    </source>
</evidence>
<evidence type="ECO:0000256" key="7">
    <source>
        <dbReference type="ARBA" id="ARBA00023136"/>
    </source>
</evidence>
<comment type="similarity">
    <text evidence="2">Belongs to the major facilitator superfamily. Sugar transporter (TC 2.A.1.1) family.</text>
</comment>
<feature type="transmembrane region" description="Helical" evidence="15">
    <location>
        <begin position="185"/>
        <end position="203"/>
    </location>
</feature>
<dbReference type="PROSITE" id="PS50850">
    <property type="entry name" value="MFS"/>
    <property type="match status" value="1"/>
</dbReference>
<feature type="transmembrane region" description="Helical" evidence="15">
    <location>
        <begin position="99"/>
        <end position="119"/>
    </location>
</feature>
<comment type="catalytic activity">
    <reaction evidence="12">
        <text>D-glucosamine(out) = D-glucosamine(in)</text>
        <dbReference type="Rhea" id="RHEA:78423"/>
        <dbReference type="ChEBI" id="CHEBI:58723"/>
    </reaction>
    <physiologicalReaction direction="left-to-right" evidence="12">
        <dbReference type="Rhea" id="RHEA:78424"/>
    </physiologicalReaction>
</comment>
<proteinExistence type="inferred from homology"/>
<dbReference type="PANTHER" id="PTHR48020">
    <property type="entry name" value="PROTON MYO-INOSITOL COTRANSPORTER"/>
    <property type="match status" value="1"/>
</dbReference>
<gene>
    <name evidence="17" type="ORF">CDEB00056_LOCUS3417</name>
</gene>
<evidence type="ECO:0000259" key="16">
    <source>
        <dbReference type="PROSITE" id="PS50850"/>
    </source>
</evidence>
<protein>
    <recommendedName>
        <fullName evidence="14">Hexose transporter 1</fullName>
    </recommendedName>
</protein>
<dbReference type="PROSITE" id="PS00217">
    <property type="entry name" value="SUGAR_TRANSPORT_2"/>
    <property type="match status" value="1"/>
</dbReference>
<feature type="transmembrane region" description="Helical" evidence="15">
    <location>
        <begin position="152"/>
        <end position="173"/>
    </location>
</feature>
<comment type="catalytic activity">
    <reaction evidence="13">
        <text>D-fructose(out) = D-fructose(in)</text>
        <dbReference type="Rhea" id="RHEA:60372"/>
        <dbReference type="ChEBI" id="CHEBI:37721"/>
    </reaction>
    <physiologicalReaction direction="left-to-right" evidence="13">
        <dbReference type="Rhea" id="RHEA:60373"/>
    </physiologicalReaction>
</comment>
<evidence type="ECO:0000256" key="14">
    <source>
        <dbReference type="ARBA" id="ARBA00044780"/>
    </source>
</evidence>
<dbReference type="GO" id="GO:0005366">
    <property type="term" value="F:myo-inositol:proton symporter activity"/>
    <property type="evidence" value="ECO:0007669"/>
    <property type="project" value="TreeGrafter"/>
</dbReference>
<evidence type="ECO:0000256" key="4">
    <source>
        <dbReference type="ARBA" id="ARBA00022448"/>
    </source>
</evidence>
<comment type="subunit">
    <text evidence="3">Homodimer.</text>
</comment>
<dbReference type="PRINTS" id="PR00171">
    <property type="entry name" value="SUGRTRNSPORT"/>
</dbReference>
<reference evidence="17" key="1">
    <citation type="submission" date="2021-01" db="EMBL/GenBank/DDBJ databases">
        <authorList>
            <person name="Corre E."/>
            <person name="Pelletier E."/>
            <person name="Niang G."/>
            <person name="Scheremetjew M."/>
            <person name="Finn R."/>
            <person name="Kale V."/>
            <person name="Holt S."/>
            <person name="Cochrane G."/>
            <person name="Meng A."/>
            <person name="Brown T."/>
            <person name="Cohen L."/>
        </authorList>
    </citation>
    <scope>NUCLEOTIDE SEQUENCE</scope>
    <source>
        <strain evidence="17">MM31A-1</strain>
    </source>
</reference>
<dbReference type="AlphaFoldDB" id="A0A7S3V5R8"/>
<sequence length="663" mass="72749">MEGPEGFSFTNEEEISHLLDDYSDTDAGNDLDDNNNAHTSNDRLDLSRDRVEDVKRRMKMLTALAAIGGFLFGYDTGVISGALPALKRYMDLSITQQEIIVSSTVLSAFVASLVGGSINSNYGRKFTILLASSIFTIGALMMGLSWDFNSLVVGRIVIGIGIGFASLTTPIYIAEVAEPKMRGTLVTINGLLICAGQFAAGMVDGVMDIVDEENGWRVMLGAAAIPSIVMFVGFQYLPESPRWLVMHGRKEEAGMVLKSVRETDREAVEELNEIIHVCSVMEVMDRTDNEETSFIEDDNDNDDSSGRAVELENLESISPYIEDIGNNAFPSTSRSRWTALKSHSFIRNVINMISHPPTKRALRLGCGMMILQQVSGINTVMYYAASIYQMSGFDEKTAVWLSGFTALAQVVGVVISIYLIERKGRRPLVLSSLMFVTVSLIGLGLSFYYGRLMSGDIHNPGYDESNECSSQPALVWSGITSYCYDCTSMKGCGYCGDMCIPGDEQGPSNDVSCEDWKYETCKKNSVGYISVFFMVAYLLSFGVAMGPLPWTINSEIYPLKNRSLAVSFSTATNWIGNFIVSATFLSISSPSSLTVYGAFWLYGSFALIGYAWLFLSMPETKGLSLEQIEALFERPGDNMQNTRGISRANRELLSKFTVSGGGH</sequence>
<evidence type="ECO:0000256" key="8">
    <source>
        <dbReference type="ARBA" id="ARBA00044637"/>
    </source>
</evidence>
<feature type="transmembrane region" description="Helical" evidence="15">
    <location>
        <begin position="361"/>
        <end position="385"/>
    </location>
</feature>
<evidence type="ECO:0000256" key="11">
    <source>
        <dbReference type="ARBA" id="ARBA00044662"/>
    </source>
</evidence>